<protein>
    <submittedName>
        <fullName evidence="2">Uncharacterized protein</fullName>
    </submittedName>
</protein>
<keyword evidence="1" id="KW-1133">Transmembrane helix</keyword>
<organism evidence="2 3">
    <name type="scientific">Shewanella seohaensis</name>
    <dbReference type="NCBI Taxonomy" id="755175"/>
    <lineage>
        <taxon>Bacteria</taxon>
        <taxon>Pseudomonadati</taxon>
        <taxon>Pseudomonadota</taxon>
        <taxon>Gammaproteobacteria</taxon>
        <taxon>Alteromonadales</taxon>
        <taxon>Shewanellaceae</taxon>
        <taxon>Shewanella</taxon>
    </lineage>
</organism>
<comment type="caution">
    <text evidence="2">The sequence shown here is derived from an EMBL/GenBank/DDBJ whole genome shotgun (WGS) entry which is preliminary data.</text>
</comment>
<feature type="transmembrane region" description="Helical" evidence="1">
    <location>
        <begin position="12"/>
        <end position="30"/>
    </location>
</feature>
<gene>
    <name evidence="2" type="ORF">ACE02L_11985</name>
</gene>
<dbReference type="RefSeq" id="WP_374919328.1">
    <property type="nucleotide sequence ID" value="NZ_JBHFGJ010000005.1"/>
</dbReference>
<sequence length="74" mass="8307">MHEDEKKKQMDLLKGGGIGGIGAVLLIMMLDIQSGINENQASLTKVINEIDKRVVALEVKQQREDIYNVQRLTK</sequence>
<proteinExistence type="predicted"/>
<keyword evidence="1" id="KW-0812">Transmembrane</keyword>
<keyword evidence="3" id="KW-1185">Reference proteome</keyword>
<evidence type="ECO:0000313" key="3">
    <source>
        <dbReference type="Proteomes" id="UP001576726"/>
    </source>
</evidence>
<name>A0ABV4VW90_9GAMM</name>
<evidence type="ECO:0000313" key="2">
    <source>
        <dbReference type="EMBL" id="MFB2653453.1"/>
    </source>
</evidence>
<evidence type="ECO:0000256" key="1">
    <source>
        <dbReference type="SAM" id="Phobius"/>
    </source>
</evidence>
<reference evidence="2 3" key="1">
    <citation type="submission" date="2024-09" db="EMBL/GenBank/DDBJ databases">
        <authorList>
            <person name="Zhang Y."/>
        </authorList>
    </citation>
    <scope>NUCLEOTIDE SEQUENCE [LARGE SCALE GENOMIC DNA]</scope>
    <source>
        <strain evidence="2 3">SH314</strain>
    </source>
</reference>
<dbReference type="EMBL" id="JBHFGJ010000005">
    <property type="protein sequence ID" value="MFB2653453.1"/>
    <property type="molecule type" value="Genomic_DNA"/>
</dbReference>
<keyword evidence="1" id="KW-0472">Membrane</keyword>
<accession>A0ABV4VW90</accession>
<dbReference type="Proteomes" id="UP001576726">
    <property type="component" value="Unassembled WGS sequence"/>
</dbReference>